<evidence type="ECO:0000256" key="1">
    <source>
        <dbReference type="SAM" id="MobiDB-lite"/>
    </source>
</evidence>
<comment type="caution">
    <text evidence="3">The sequence shown here is derived from an EMBL/GenBank/DDBJ whole genome shotgun (WGS) entry which is preliminary data.</text>
</comment>
<dbReference type="AlphaFoldDB" id="A0A9D4TG05"/>
<name>A0A9D4TG05_CHLVU</name>
<accession>A0A9D4TG05</accession>
<feature type="chain" id="PRO_5039016694" evidence="2">
    <location>
        <begin position="24"/>
        <end position="674"/>
    </location>
</feature>
<evidence type="ECO:0000313" key="3">
    <source>
        <dbReference type="EMBL" id="KAI3424696.1"/>
    </source>
</evidence>
<reference evidence="3" key="2">
    <citation type="submission" date="2020-11" db="EMBL/GenBank/DDBJ databases">
        <authorList>
            <person name="Cecchin M."/>
            <person name="Marcolungo L."/>
            <person name="Rossato M."/>
            <person name="Girolomoni L."/>
            <person name="Cosentino E."/>
            <person name="Cuine S."/>
            <person name="Li-Beisson Y."/>
            <person name="Delledonne M."/>
            <person name="Ballottari M."/>
        </authorList>
    </citation>
    <scope>NUCLEOTIDE SEQUENCE</scope>
    <source>
        <strain evidence="3">211/11P</strain>
        <tissue evidence="3">Whole cell</tissue>
    </source>
</reference>
<feature type="region of interest" description="Disordered" evidence="1">
    <location>
        <begin position="286"/>
        <end position="321"/>
    </location>
</feature>
<reference evidence="3" key="1">
    <citation type="journal article" date="2019" name="Plant J.">
        <title>Chlorella vulgaris genome assembly and annotation reveals the molecular basis for metabolic acclimation to high light conditions.</title>
        <authorList>
            <person name="Cecchin M."/>
            <person name="Marcolungo L."/>
            <person name="Rossato M."/>
            <person name="Girolomoni L."/>
            <person name="Cosentino E."/>
            <person name="Cuine S."/>
            <person name="Li-Beisson Y."/>
            <person name="Delledonne M."/>
            <person name="Ballottari M."/>
        </authorList>
    </citation>
    <scope>NUCLEOTIDE SEQUENCE</scope>
    <source>
        <strain evidence="3">211/11P</strain>
    </source>
</reference>
<keyword evidence="4" id="KW-1185">Reference proteome</keyword>
<evidence type="ECO:0000256" key="2">
    <source>
        <dbReference type="SAM" id="SignalP"/>
    </source>
</evidence>
<proteinExistence type="predicted"/>
<feature type="region of interest" description="Disordered" evidence="1">
    <location>
        <begin position="154"/>
        <end position="263"/>
    </location>
</feature>
<gene>
    <name evidence="3" type="ORF">D9Q98_008086</name>
</gene>
<dbReference type="EMBL" id="SIDB01000012">
    <property type="protein sequence ID" value="KAI3424696.1"/>
    <property type="molecule type" value="Genomic_DNA"/>
</dbReference>
<feature type="compositionally biased region" description="Pro residues" evidence="1">
    <location>
        <begin position="159"/>
        <end position="263"/>
    </location>
</feature>
<feature type="signal peptide" evidence="2">
    <location>
        <begin position="1"/>
        <end position="23"/>
    </location>
</feature>
<organism evidence="3 4">
    <name type="scientific">Chlorella vulgaris</name>
    <name type="common">Green alga</name>
    <dbReference type="NCBI Taxonomy" id="3077"/>
    <lineage>
        <taxon>Eukaryota</taxon>
        <taxon>Viridiplantae</taxon>
        <taxon>Chlorophyta</taxon>
        <taxon>core chlorophytes</taxon>
        <taxon>Trebouxiophyceae</taxon>
        <taxon>Chlorellales</taxon>
        <taxon>Chlorellaceae</taxon>
        <taxon>Chlorella clade</taxon>
        <taxon>Chlorella</taxon>
    </lineage>
</organism>
<protein>
    <submittedName>
        <fullName evidence="3">Uncharacterized protein</fullName>
    </submittedName>
</protein>
<dbReference type="OrthoDB" id="519010at2759"/>
<keyword evidence="2" id="KW-0732">Signal</keyword>
<evidence type="ECO:0000313" key="4">
    <source>
        <dbReference type="Proteomes" id="UP001055712"/>
    </source>
</evidence>
<dbReference type="PRINTS" id="PR01217">
    <property type="entry name" value="PRICHEXTENSN"/>
</dbReference>
<sequence>MARAFSSLLLAVLCCCLATDVTAQPAQGVRVSVRFKLDGPLGGLVRANNNTVFRDAVRQFVADLSANGITTAAIEYVGPVAPAEPGLACAAANGTWMAATLRVLTQRALLVRNTIQATTPEESLAKWNRTAGAAIPNPPYGPACLAPGATTVALLPGSIPKPPPPKSPSPKPKPPPPRPKPRPPPTPKPKPPSPSPPRSRPPPNPAPSPRPPPPSPRPAPPPPSTPSPSPVFSPIPSPSPELPPSPAISSPSPSPVPLPSPSPSPYLPSPIPSPYLPSPVPSPYLSPVPEPSPAPYSPSPVPVPSPQPSPSPSPLPAPAPAPAPEPPIPMCMAEPTCQLFVADSLCCMNYGIVQQAAVRLWLVCNADVYLPEPKCLTVTDLTTGTVIPPIDPAKPDPLNRVNTSVLETPNARSEEMLVALPQASYVAPISRVPGQMAALLDFELTRMTFEDGLCSLRLRTPCEWEGAVYQSVVAVQPLPLLSVLSANDTAEVEQAVLEAATSSETGGAAEGRRLQGAIASSSGARGLAAAVGGSRQDWLEEDTSWAALEGPLLGSAADDALLAASARPIGRMLVTVVGAELPVPVVDEALLPPPTDVLGGVEGLQADLLADDYFISWIPSNATAGELCAMTNTGDLPESFLLGNLEDLVGYEEDCSPQVLQVALREDDEEVPVS</sequence>
<dbReference type="Proteomes" id="UP001055712">
    <property type="component" value="Unassembled WGS sequence"/>
</dbReference>